<dbReference type="AlphaFoldDB" id="G6AHV4"/>
<comment type="caution">
    <text evidence="1">The sequence shown here is derived from an EMBL/GenBank/DDBJ whole genome shotgun (WGS) entry which is preliminary data.</text>
</comment>
<sequence length="125" mass="14003">MNRTIITLKDFELSSKENIIDKSQKIQAYIDQMKTFGCKGYWVMSKTGVGAKMEIEGYDGVVSAYISNDYLGMSQREETKKAGIEAILKYSSGASATQAIGGYLDIHKKLEREIANMRFPVNCKN</sequence>
<dbReference type="STRING" id="857291.HMPREF9138_01681"/>
<reference evidence="1 2" key="1">
    <citation type="submission" date="2011-10" db="EMBL/GenBank/DDBJ databases">
        <title>The Genome Sequence of Prevotella histicola F0411.</title>
        <authorList>
            <consortium name="The Broad Institute Genome Sequencing Platform"/>
            <person name="Earl A."/>
            <person name="Ward D."/>
            <person name="Feldgarden M."/>
            <person name="Gevers D."/>
            <person name="Izard J."/>
            <person name="Ganesan A."/>
            <person name="Blanton J.M."/>
            <person name="Baranova O.V."/>
            <person name="Tanner A.C."/>
            <person name="Mathney J.M.J."/>
            <person name="Dewhirst F.E."/>
            <person name="Young S.K."/>
            <person name="Zeng Q."/>
            <person name="Gargeya S."/>
            <person name="Fitzgerald M."/>
            <person name="Haas B."/>
            <person name="Abouelleil A."/>
            <person name="Alvarado L."/>
            <person name="Arachchi H.M."/>
            <person name="Berlin A."/>
            <person name="Brown A."/>
            <person name="Chapman S.B."/>
            <person name="Chen Z."/>
            <person name="Dunbar C."/>
            <person name="Freedman E."/>
            <person name="Gearin G."/>
            <person name="Gellesch M."/>
            <person name="Goldberg J."/>
            <person name="Griggs A."/>
            <person name="Gujja S."/>
            <person name="Heiman D."/>
            <person name="Howarth C."/>
            <person name="Larson L."/>
            <person name="Lui A."/>
            <person name="MacDonald P.J.P."/>
            <person name="Montmayeur A."/>
            <person name="Murphy C."/>
            <person name="Neiman D."/>
            <person name="Pearson M."/>
            <person name="Priest M."/>
            <person name="Roberts A."/>
            <person name="Saif S."/>
            <person name="Shea T."/>
            <person name="Shenoy N."/>
            <person name="Sisk P."/>
            <person name="Stolte C."/>
            <person name="Sykes S."/>
            <person name="Wortman J."/>
            <person name="Nusbaum C."/>
            <person name="Birren B."/>
        </authorList>
    </citation>
    <scope>NUCLEOTIDE SEQUENCE [LARGE SCALE GENOMIC DNA]</scope>
    <source>
        <strain evidence="1 2">F0411</strain>
    </source>
</reference>
<gene>
    <name evidence="1" type="ORF">HMPREF9138_01681</name>
</gene>
<keyword evidence="2" id="KW-1185">Reference proteome</keyword>
<dbReference type="EMBL" id="AFXP01000016">
    <property type="protein sequence ID" value="EHG15827.1"/>
    <property type="molecule type" value="Genomic_DNA"/>
</dbReference>
<dbReference type="PATRIC" id="fig|857291.3.peg.1674"/>
<evidence type="ECO:0000313" key="1">
    <source>
        <dbReference type="EMBL" id="EHG15827.1"/>
    </source>
</evidence>
<name>G6AHV4_9BACT</name>
<organism evidence="1 2">
    <name type="scientific">Prevotella histicola F0411</name>
    <dbReference type="NCBI Taxonomy" id="857291"/>
    <lineage>
        <taxon>Bacteria</taxon>
        <taxon>Pseudomonadati</taxon>
        <taxon>Bacteroidota</taxon>
        <taxon>Bacteroidia</taxon>
        <taxon>Bacteroidales</taxon>
        <taxon>Prevotellaceae</taxon>
        <taxon>Prevotella</taxon>
    </lineage>
</organism>
<accession>G6AHV4</accession>
<dbReference type="Gene3D" id="3.90.1150.10">
    <property type="entry name" value="Aspartate Aminotransferase, domain 1"/>
    <property type="match status" value="1"/>
</dbReference>
<dbReference type="Gene3D" id="3.40.640.10">
    <property type="entry name" value="Type I PLP-dependent aspartate aminotransferase-like (Major domain)"/>
    <property type="match status" value="1"/>
</dbReference>
<dbReference type="InterPro" id="IPR015422">
    <property type="entry name" value="PyrdxlP-dep_Trfase_small"/>
</dbReference>
<dbReference type="InterPro" id="IPR015421">
    <property type="entry name" value="PyrdxlP-dep_Trfase_major"/>
</dbReference>
<protein>
    <submittedName>
        <fullName evidence="1">Uncharacterized protein</fullName>
    </submittedName>
</protein>
<dbReference type="HOGENOM" id="CLU_015846_3_3_10"/>
<dbReference type="InterPro" id="IPR015424">
    <property type="entry name" value="PyrdxlP-dep_Trfase"/>
</dbReference>
<evidence type="ECO:0000313" key="2">
    <source>
        <dbReference type="Proteomes" id="UP000004597"/>
    </source>
</evidence>
<proteinExistence type="predicted"/>
<dbReference type="SUPFAM" id="SSF53383">
    <property type="entry name" value="PLP-dependent transferases"/>
    <property type="match status" value="1"/>
</dbReference>
<dbReference type="Proteomes" id="UP000004597">
    <property type="component" value="Unassembled WGS sequence"/>
</dbReference>